<dbReference type="PANTHER" id="PTHR11884">
    <property type="entry name" value="SELECTIN LIGAND RELATED"/>
    <property type="match status" value="1"/>
</dbReference>
<evidence type="ECO:0000256" key="1">
    <source>
        <dbReference type="ARBA" id="ARBA00004479"/>
    </source>
</evidence>
<dbReference type="EMBL" id="HBNR01088797">
    <property type="protein sequence ID" value="CAE4667211.1"/>
    <property type="molecule type" value="Transcribed_RNA"/>
</dbReference>
<protein>
    <recommendedName>
        <fullName evidence="12">Golgi apparatus protein 1</fullName>
    </recommendedName>
</protein>
<evidence type="ECO:0000256" key="7">
    <source>
        <dbReference type="ARBA" id="ARBA00023180"/>
    </source>
</evidence>
<dbReference type="InterPro" id="IPR001893">
    <property type="entry name" value="Cys-rich_GLG1_repeat"/>
</dbReference>
<organism evidence="11">
    <name type="scientific">Alexandrium monilatum</name>
    <dbReference type="NCBI Taxonomy" id="311494"/>
    <lineage>
        <taxon>Eukaryota</taxon>
        <taxon>Sar</taxon>
        <taxon>Alveolata</taxon>
        <taxon>Dinophyceae</taxon>
        <taxon>Gonyaulacales</taxon>
        <taxon>Pyrocystaceae</taxon>
        <taxon>Alexandrium</taxon>
    </lineage>
</organism>
<feature type="compositionally biased region" description="Low complexity" evidence="8">
    <location>
        <begin position="157"/>
        <end position="177"/>
    </location>
</feature>
<keyword evidence="6 9" id="KW-0472">Membrane</keyword>
<sequence length="1385" mass="148456">MACTCATFSWVAWLLVVLAVGTAGENSGKATSSSQAIHSASGASSAQAEPSQATSSVSGASPAQAEPSKATSNASGASSAQAEPSQTTGSASSASPAEAEQSNATSSVSGVSPAQAEPSKASSSASGVSPAQAEPSKGSHPRLTSSAPGASPAKAEPSQATGSASSASPAEAEQSKATSSASEVSPAQAEPSKATGSASGSSPAQAEASEGTSSASSASPAEAEQSKATSSTSGVSPMQAEPFQATSSASGASPAQAEPSEASSSASGSPPAQADPIKAASSTLAPAVAKAQPSKGPGANASELDINPTGACSASLPRLCGHVERGAGRQAHCLRSQMQAALERREYPLTAECVDELHRFFVNGTRTGKLNDPVPGFNKACKADRSIFCNGMKGPALIACLKVKKRVKGALTDRCNEKVFELQQQEARYVHLDAQLMEMCQGDLKRLNCEWSKGPGSRKACLNAKFRNLTVGCQGALFTRMQDDLSDVRLNQRLYTACRSEISSACGSVAFGEARILKCLWEKQDGEHFGLGCRKRVKQLTRLQVSDFRLDYRIRVRCARDIPRLCAREQVHVDTLPVTELFGDGWQEGKSGEVLQCLKVHFRNIAERGCKQEIKRLVAVHAEDPESDRIFSRKCKADIAAFCNTSSPERVHTCLRKHLPGLSRPCKEAELLQGSLAAMEITMKPLMAKACEGDIQSLCAGVQKGDAQVIQCLQDHINADGMTKACNREVKNDLLASNHDWRLKFGIHESCRGEADRLCSGTYQNQPGNVLACLRRSDSKVADPVCSRAISLLVKQSAEDIRSDPATYNVCMGDVNRFCADVPPGQGRVHECLVNHSTLLSHACAEAELDNQARLAEDIRAHPRGSMLCKSSWNALCPDVPPGDGRRWECLERNREDPRMAEGCRAVVLAQQRLSNFHFQLDHGLSRRCSKEAARLCPLEVSLMRAKPFSSEGVVISCLLQKREKVESPSCQTRLASKAAQRLGNIENDPTASRTCREDVRAFCSDVASEGRGELHKCLQRHLKDISMKCREIEIEYMQMATQDIRLMSWMRGECGSARKRYCAHLEEGDSGEAYVTTCMLRSMHRPGMEPECRAKLVELERLRALDLRFNPLMSKHCQADLLRLQETHATEAVCAPQGEEVVALSGLGIRCLISHRGEVRAPDCQSSISSVLRQHSNDLRAKPGMEKACRGDIEALCPEIEPGSGRLHACLRKNKQSIANKDCLSMVMEALQAEKEDASISPRIRKHCSLQIKLFCGSVEHGEARVLNCLRLHQYQFSSAGDACKRELEALGFNGTTLYNATGLSTKGLLAGAGSELSTREAQSVLKALLRHPSWIKWGPAVLGIACVVIVAGVAGIVALAVQLRKGRPDFGIEVEQAEKEDVP</sequence>
<dbReference type="PANTHER" id="PTHR11884:SF1">
    <property type="entry name" value="GOLGI APPARATUS PROTEIN 1"/>
    <property type="match status" value="1"/>
</dbReference>
<feature type="compositionally biased region" description="Low complexity" evidence="8">
    <location>
        <begin position="247"/>
        <end position="274"/>
    </location>
</feature>
<evidence type="ECO:0000256" key="5">
    <source>
        <dbReference type="ARBA" id="ARBA00022989"/>
    </source>
</evidence>
<feature type="compositionally biased region" description="Polar residues" evidence="8">
    <location>
        <begin position="227"/>
        <end position="236"/>
    </location>
</feature>
<evidence type="ECO:0000256" key="6">
    <source>
        <dbReference type="ARBA" id="ARBA00023136"/>
    </source>
</evidence>
<feature type="compositionally biased region" description="Low complexity" evidence="8">
    <location>
        <begin position="112"/>
        <end position="133"/>
    </location>
</feature>
<name>A0A7S4T6E0_9DINO</name>
<keyword evidence="2 9" id="KW-0812">Transmembrane</keyword>
<evidence type="ECO:0000313" key="11">
    <source>
        <dbReference type="EMBL" id="CAE4667211.1"/>
    </source>
</evidence>
<dbReference type="GO" id="GO:0000139">
    <property type="term" value="C:Golgi membrane"/>
    <property type="evidence" value="ECO:0007669"/>
    <property type="project" value="InterPro"/>
</dbReference>
<comment type="subcellular location">
    <subcellularLocation>
        <location evidence="1">Membrane</location>
        <topology evidence="1">Single-pass type I membrane protein</topology>
    </subcellularLocation>
</comment>
<feature type="compositionally biased region" description="Low complexity" evidence="8">
    <location>
        <begin position="84"/>
        <end position="102"/>
    </location>
</feature>
<evidence type="ECO:0000256" key="8">
    <source>
        <dbReference type="SAM" id="MobiDB-lite"/>
    </source>
</evidence>
<evidence type="ECO:0000256" key="2">
    <source>
        <dbReference type="ARBA" id="ARBA00022692"/>
    </source>
</evidence>
<evidence type="ECO:0000256" key="3">
    <source>
        <dbReference type="ARBA" id="ARBA00022729"/>
    </source>
</evidence>
<feature type="compositionally biased region" description="Polar residues" evidence="8">
    <location>
        <begin position="25"/>
        <end position="61"/>
    </location>
</feature>
<accession>A0A7S4T6E0</accession>
<keyword evidence="3 10" id="KW-0732">Signal</keyword>
<feature type="signal peptide" evidence="10">
    <location>
        <begin position="1"/>
        <end position="23"/>
    </location>
</feature>
<evidence type="ECO:0000256" key="4">
    <source>
        <dbReference type="ARBA" id="ARBA00022737"/>
    </source>
</evidence>
<proteinExistence type="predicted"/>
<feature type="region of interest" description="Disordered" evidence="8">
    <location>
        <begin position="25"/>
        <end position="302"/>
    </location>
</feature>
<dbReference type="PROSITE" id="PS51289">
    <property type="entry name" value="GLG1_C_RICH"/>
    <property type="match status" value="2"/>
</dbReference>
<dbReference type="InterPro" id="IPR017873">
    <property type="entry name" value="Cys-rich_GLG1_repeat_euk"/>
</dbReference>
<reference evidence="11" key="1">
    <citation type="submission" date="2021-01" db="EMBL/GenBank/DDBJ databases">
        <authorList>
            <person name="Corre E."/>
            <person name="Pelletier E."/>
            <person name="Niang G."/>
            <person name="Scheremetjew M."/>
            <person name="Finn R."/>
            <person name="Kale V."/>
            <person name="Holt S."/>
            <person name="Cochrane G."/>
            <person name="Meng A."/>
            <person name="Brown T."/>
            <person name="Cohen L."/>
        </authorList>
    </citation>
    <scope>NUCLEOTIDE SEQUENCE</scope>
    <source>
        <strain evidence="11">CCMP3105</strain>
    </source>
</reference>
<feature type="compositionally biased region" description="Polar residues" evidence="8">
    <location>
        <begin position="194"/>
        <end position="203"/>
    </location>
</feature>
<feature type="compositionally biased region" description="Low complexity" evidence="8">
    <location>
        <begin position="204"/>
        <end position="223"/>
    </location>
</feature>
<keyword evidence="7" id="KW-0325">Glycoprotein</keyword>
<feature type="transmembrane region" description="Helical" evidence="9">
    <location>
        <begin position="1339"/>
        <end position="1363"/>
    </location>
</feature>
<feature type="compositionally biased region" description="Polar residues" evidence="8">
    <location>
        <begin position="69"/>
        <end position="83"/>
    </location>
</feature>
<evidence type="ECO:0008006" key="12">
    <source>
        <dbReference type="Google" id="ProtNLM"/>
    </source>
</evidence>
<dbReference type="InterPro" id="IPR039728">
    <property type="entry name" value="GLG1"/>
</dbReference>
<keyword evidence="5 9" id="KW-1133">Transmembrane helix</keyword>
<evidence type="ECO:0000256" key="9">
    <source>
        <dbReference type="SAM" id="Phobius"/>
    </source>
</evidence>
<gene>
    <name evidence="11" type="ORF">AMON00008_LOCUS63648</name>
</gene>
<dbReference type="Pfam" id="PF00839">
    <property type="entry name" value="Cys_rich_FGFR"/>
    <property type="match status" value="11"/>
</dbReference>
<keyword evidence="4" id="KW-0677">Repeat</keyword>
<evidence type="ECO:0000256" key="10">
    <source>
        <dbReference type="SAM" id="SignalP"/>
    </source>
</evidence>
<feature type="chain" id="PRO_5030659755" description="Golgi apparatus protein 1" evidence="10">
    <location>
        <begin position="24"/>
        <end position="1385"/>
    </location>
</feature>